<feature type="compositionally biased region" description="Pro residues" evidence="2">
    <location>
        <begin position="272"/>
        <end position="315"/>
    </location>
</feature>
<feature type="compositionally biased region" description="Gly residues" evidence="2">
    <location>
        <begin position="238"/>
        <end position="248"/>
    </location>
</feature>
<sequence>MARVVAGTPRPEGIDGEQIYTWFRDGKGPNQTTNQTADGWRELGKRYYAVGKMVEGALSKSRSSWEGAAADAMASQVSPLAAWADEATRVSEGVAKTINEQGQSYFDAKNGVKQPERVSEADKPLLNDLAPWETDYDKKVARKNADDAHNQRVFQQYGSSTDSHVSTLPTFTPPPTVNADVSPTETRQVEPGYREHNVERGNVVVGGTGVQRTTNFGQNQRPVTPPPPPPPPPPGFRPGSGPGDGSNGGSTVTDPSWAQEGREVRPPERKPLPPIPPPPNPNPPTPPGPIPPPAMRPPGMQPPGMRPPGMRPPGGGPGMRPPVGGRPGPGGGPGMGGGGRGFGPVGGGLGRGGFGPGAGGFGPGAGGFGPGAGGFGPHGGGSLGAGGQAGVGGPGGIRGFGPEGAGQAAGGRPGAAGPAGAGGAGAGKGAGGEDKERQRPDYLVEMEDVFGTDRLVAPPVIGERPQQ</sequence>
<comment type="caution">
    <text evidence="4">The sequence shown here is derived from an EMBL/GenBank/DDBJ whole genome shotgun (WGS) entry which is preliminary data.</text>
</comment>
<evidence type="ECO:0000256" key="1">
    <source>
        <dbReference type="ARBA" id="ARBA00010652"/>
    </source>
</evidence>
<dbReference type="InterPro" id="IPR038332">
    <property type="entry name" value="PPE_sf"/>
</dbReference>
<proteinExistence type="inferred from homology"/>
<feature type="compositionally biased region" description="Basic and acidic residues" evidence="2">
    <location>
        <begin position="260"/>
        <end position="271"/>
    </location>
</feature>
<keyword evidence="5" id="KW-1185">Reference proteome</keyword>
<dbReference type="Pfam" id="PF00823">
    <property type="entry name" value="PPE"/>
    <property type="match status" value="1"/>
</dbReference>
<evidence type="ECO:0000313" key="4">
    <source>
        <dbReference type="EMBL" id="MCP2262153.1"/>
    </source>
</evidence>
<feature type="domain" description="PPE" evidence="3">
    <location>
        <begin position="25"/>
        <end position="119"/>
    </location>
</feature>
<organism evidence="4 5">
    <name type="scientific">Streptoalloteichus tenebrarius (strain ATCC 17920 / DSM 40477 / JCM 4838 / CBS 697.72 / NBRC 16177 / NCIMB 11028 / NRRL B-12390 / A12253. 1 / ISP 5477)</name>
    <name type="common">Streptomyces tenebrarius</name>
    <dbReference type="NCBI Taxonomy" id="1933"/>
    <lineage>
        <taxon>Bacteria</taxon>
        <taxon>Bacillati</taxon>
        <taxon>Actinomycetota</taxon>
        <taxon>Actinomycetes</taxon>
        <taxon>Pseudonocardiales</taxon>
        <taxon>Pseudonocardiaceae</taxon>
        <taxon>Streptoalloteichus</taxon>
    </lineage>
</organism>
<dbReference type="Gene3D" id="1.20.1260.20">
    <property type="entry name" value="PPE superfamily"/>
    <property type="match status" value="1"/>
</dbReference>
<feature type="compositionally biased region" description="Polar residues" evidence="2">
    <location>
        <begin position="158"/>
        <end position="170"/>
    </location>
</feature>
<dbReference type="SUPFAM" id="SSF140459">
    <property type="entry name" value="PE/PPE dimer-like"/>
    <property type="match status" value="1"/>
</dbReference>
<comment type="similarity">
    <text evidence="1">Belongs to the mycobacterial PPE family.</text>
</comment>
<gene>
    <name evidence="4" type="ORF">LX15_005887</name>
</gene>
<accession>A0ABT1I2Z0</accession>
<evidence type="ECO:0000259" key="3">
    <source>
        <dbReference type="Pfam" id="PF00823"/>
    </source>
</evidence>
<dbReference type="EMBL" id="JAMTCP010000058">
    <property type="protein sequence ID" value="MCP2262153.1"/>
    <property type="molecule type" value="Genomic_DNA"/>
</dbReference>
<dbReference type="InterPro" id="IPR000030">
    <property type="entry name" value="PPE_dom"/>
</dbReference>
<dbReference type="PRINTS" id="PR01217">
    <property type="entry name" value="PRICHEXTENSN"/>
</dbReference>
<name>A0ABT1I2Z0_STRSD</name>
<dbReference type="Proteomes" id="UP001205311">
    <property type="component" value="Unassembled WGS sequence"/>
</dbReference>
<feature type="compositionally biased region" description="Pro residues" evidence="2">
    <location>
        <begin position="223"/>
        <end position="236"/>
    </location>
</feature>
<protein>
    <submittedName>
        <fullName evidence="4">PPE family protein</fullName>
    </submittedName>
</protein>
<reference evidence="4 5" key="1">
    <citation type="submission" date="2022-06" db="EMBL/GenBank/DDBJ databases">
        <title>Genomic Encyclopedia of Archaeal and Bacterial Type Strains, Phase II (KMG-II): from individual species to whole genera.</title>
        <authorList>
            <person name="Goeker M."/>
        </authorList>
    </citation>
    <scope>NUCLEOTIDE SEQUENCE [LARGE SCALE GENOMIC DNA]</scope>
    <source>
        <strain evidence="4 5">DSM 40477</strain>
    </source>
</reference>
<evidence type="ECO:0000313" key="5">
    <source>
        <dbReference type="Proteomes" id="UP001205311"/>
    </source>
</evidence>
<feature type="compositionally biased region" description="Gly residues" evidence="2">
    <location>
        <begin position="325"/>
        <end position="430"/>
    </location>
</feature>
<evidence type="ECO:0000256" key="2">
    <source>
        <dbReference type="SAM" id="MobiDB-lite"/>
    </source>
</evidence>
<dbReference type="RefSeq" id="WP_253674120.1">
    <property type="nucleotide sequence ID" value="NZ_JAMTCP010000058.1"/>
</dbReference>
<feature type="region of interest" description="Disordered" evidence="2">
    <location>
        <begin position="158"/>
        <end position="442"/>
    </location>
</feature>
<feature type="compositionally biased region" description="Basic and acidic residues" evidence="2">
    <location>
        <begin position="431"/>
        <end position="442"/>
    </location>
</feature>